<gene>
    <name evidence="8" type="primary">LOC108010429</name>
</gene>
<dbReference type="Proteomes" id="UP001652628">
    <property type="component" value="Chromosome 2L"/>
</dbReference>
<evidence type="ECO:0000256" key="1">
    <source>
        <dbReference type="ARBA" id="ARBA00022771"/>
    </source>
</evidence>
<keyword evidence="2" id="KW-0862">Zinc</keyword>
<protein>
    <submittedName>
        <fullName evidence="8">RUN and FYVE domain-containing protein 2</fullName>
    </submittedName>
</protein>
<dbReference type="PANTHER" id="PTHR16047:SF7">
    <property type="entry name" value="E3 UBIQUITIN-PROTEIN LIGASE RFWD3"/>
    <property type="match status" value="1"/>
</dbReference>
<dbReference type="GO" id="GO:0008270">
    <property type="term" value="F:zinc ion binding"/>
    <property type="evidence" value="ECO:0007669"/>
    <property type="project" value="UniProtKB-KW"/>
</dbReference>
<reference evidence="8" key="1">
    <citation type="submission" date="2025-08" db="UniProtKB">
        <authorList>
            <consortium name="RefSeq"/>
        </authorList>
    </citation>
    <scope>IDENTIFICATION</scope>
</reference>
<evidence type="ECO:0000313" key="8">
    <source>
        <dbReference type="RefSeq" id="XP_016930781.3"/>
    </source>
</evidence>
<dbReference type="InterPro" id="IPR001841">
    <property type="entry name" value="Znf_RING"/>
</dbReference>
<dbReference type="GO" id="GO:0016567">
    <property type="term" value="P:protein ubiquitination"/>
    <property type="evidence" value="ECO:0007669"/>
    <property type="project" value="InterPro"/>
</dbReference>
<dbReference type="GeneID" id="108010429"/>
<evidence type="ECO:0000256" key="3">
    <source>
        <dbReference type="PROSITE-ProRule" id="PRU00175"/>
    </source>
</evidence>
<keyword evidence="1 3" id="KW-0479">Metal-binding</keyword>
<evidence type="ECO:0000259" key="6">
    <source>
        <dbReference type="PROSITE" id="PS50089"/>
    </source>
</evidence>
<feature type="compositionally biased region" description="Polar residues" evidence="5">
    <location>
        <begin position="299"/>
        <end position="309"/>
    </location>
</feature>
<dbReference type="Pfam" id="PF13639">
    <property type="entry name" value="zf-RING_2"/>
    <property type="match status" value="1"/>
</dbReference>
<evidence type="ECO:0000256" key="5">
    <source>
        <dbReference type="SAM" id="MobiDB-lite"/>
    </source>
</evidence>
<dbReference type="GO" id="GO:0036297">
    <property type="term" value="P:interstrand cross-link repair"/>
    <property type="evidence" value="ECO:0007669"/>
    <property type="project" value="InterPro"/>
</dbReference>
<dbReference type="InterPro" id="IPR037381">
    <property type="entry name" value="RFWD3"/>
</dbReference>
<dbReference type="PANTHER" id="PTHR16047">
    <property type="entry name" value="RFWD3 PROTEIN"/>
    <property type="match status" value="1"/>
</dbReference>
<feature type="compositionally biased region" description="Basic residues" evidence="5">
    <location>
        <begin position="393"/>
        <end position="407"/>
    </location>
</feature>
<dbReference type="PROSITE" id="PS50089">
    <property type="entry name" value="ZF_RING_2"/>
    <property type="match status" value="1"/>
</dbReference>
<keyword evidence="4" id="KW-0175">Coiled coil</keyword>
<accession>A0AB39Z9X8</accession>
<dbReference type="SUPFAM" id="SSF57850">
    <property type="entry name" value="RING/U-box"/>
    <property type="match status" value="1"/>
</dbReference>
<feature type="domain" description="RING-type" evidence="6">
    <location>
        <begin position="193"/>
        <end position="236"/>
    </location>
</feature>
<keyword evidence="1 3" id="KW-0863">Zinc-finger</keyword>
<dbReference type="AlphaFoldDB" id="A0AB39Z9X8"/>
<dbReference type="GO" id="GO:0004842">
    <property type="term" value="F:ubiquitin-protein transferase activity"/>
    <property type="evidence" value="ECO:0007669"/>
    <property type="project" value="InterPro"/>
</dbReference>
<dbReference type="SMART" id="SM00184">
    <property type="entry name" value="RING"/>
    <property type="match status" value="1"/>
</dbReference>
<name>A0AB39Z9X8_DROSZ</name>
<organism evidence="7 8">
    <name type="scientific">Drosophila suzukii</name>
    <name type="common">Spotted-wing drosophila fruit fly</name>
    <dbReference type="NCBI Taxonomy" id="28584"/>
    <lineage>
        <taxon>Eukaryota</taxon>
        <taxon>Metazoa</taxon>
        <taxon>Ecdysozoa</taxon>
        <taxon>Arthropoda</taxon>
        <taxon>Hexapoda</taxon>
        <taxon>Insecta</taxon>
        <taxon>Pterygota</taxon>
        <taxon>Neoptera</taxon>
        <taxon>Endopterygota</taxon>
        <taxon>Diptera</taxon>
        <taxon>Brachycera</taxon>
        <taxon>Muscomorpha</taxon>
        <taxon>Ephydroidea</taxon>
        <taxon>Drosophilidae</taxon>
        <taxon>Drosophila</taxon>
        <taxon>Sophophora</taxon>
    </lineage>
</organism>
<evidence type="ECO:0000313" key="7">
    <source>
        <dbReference type="Proteomes" id="UP001652628"/>
    </source>
</evidence>
<dbReference type="RefSeq" id="XP_016930781.3">
    <property type="nucleotide sequence ID" value="XM_017075292.4"/>
</dbReference>
<evidence type="ECO:0000256" key="2">
    <source>
        <dbReference type="ARBA" id="ARBA00022833"/>
    </source>
</evidence>
<evidence type="ECO:0000256" key="4">
    <source>
        <dbReference type="SAM" id="Coils"/>
    </source>
</evidence>
<keyword evidence="7" id="KW-1185">Reference proteome</keyword>
<dbReference type="InterPro" id="IPR013083">
    <property type="entry name" value="Znf_RING/FYVE/PHD"/>
</dbReference>
<dbReference type="Gene3D" id="3.30.40.10">
    <property type="entry name" value="Zinc/RING finger domain, C3HC4 (zinc finger)"/>
    <property type="match status" value="1"/>
</dbReference>
<feature type="region of interest" description="Disordered" evidence="5">
    <location>
        <begin position="353"/>
        <end position="407"/>
    </location>
</feature>
<dbReference type="GO" id="GO:0005634">
    <property type="term" value="C:nucleus"/>
    <property type="evidence" value="ECO:0007669"/>
    <property type="project" value="InterPro"/>
</dbReference>
<proteinExistence type="predicted"/>
<sequence>MEDQKPISVKMEYDSILVGDEDTVSRNRGGIERMKRADLIAELRREQMRTQSMVKRKDELKAALLQCNKRMTDTKRSAEELERRIQLLMCHNRELASEKDGLATERDGLLRQLQEELTKCEALRQQVLEQDLSKNTIVESILQENAAQTANLRTEISDLSDQRDLFHEKLHEVGGKLCSAEEKLERIQDENNCSICLTPWEAEGSHRMVSLKCGHLFGDSCIRQHLSRVGDCPYCKQPVQCRDIRYIFGCQTLRPAHPARPGEAAHQEQDARQAQAAHQCGTVPAHAAPSGQAAYQPRNAHQAQAQTPEQALAADQAQAVRQAQAAMAQAAHQAAAAEQYSGALQAPAALPPQRYPQAHAYPPPHCVRRDRQGQANPPSAFVRIRPPEPQAHSSRHREHQAHSSRHH</sequence>
<feature type="region of interest" description="Disordered" evidence="5">
    <location>
        <begin position="257"/>
        <end position="312"/>
    </location>
</feature>
<feature type="coiled-coil region" evidence="4">
    <location>
        <begin position="64"/>
        <end position="130"/>
    </location>
</feature>